<keyword evidence="2" id="KW-1185">Reference proteome</keyword>
<gene>
    <name evidence="1" type="ORF">PsorP6_015613</name>
</gene>
<evidence type="ECO:0000313" key="2">
    <source>
        <dbReference type="Proteomes" id="UP001163321"/>
    </source>
</evidence>
<reference evidence="1 2" key="1">
    <citation type="journal article" date="2022" name="bioRxiv">
        <title>The genome of the oomycete Peronosclerospora sorghi, a cosmopolitan pathogen of maize and sorghum, is inflated with dispersed pseudogenes.</title>
        <authorList>
            <person name="Fletcher K."/>
            <person name="Martin F."/>
            <person name="Isakeit T."/>
            <person name="Cavanaugh K."/>
            <person name="Magill C."/>
            <person name="Michelmore R."/>
        </authorList>
    </citation>
    <scope>NUCLEOTIDE SEQUENCE [LARGE SCALE GENOMIC DNA]</scope>
    <source>
        <strain evidence="1">P6</strain>
    </source>
</reference>
<name>A0ACC0WPR0_9STRA</name>
<organism evidence="1 2">
    <name type="scientific">Peronosclerospora sorghi</name>
    <dbReference type="NCBI Taxonomy" id="230839"/>
    <lineage>
        <taxon>Eukaryota</taxon>
        <taxon>Sar</taxon>
        <taxon>Stramenopiles</taxon>
        <taxon>Oomycota</taxon>
        <taxon>Peronosporomycetes</taxon>
        <taxon>Peronosporales</taxon>
        <taxon>Peronosporaceae</taxon>
        <taxon>Peronosclerospora</taxon>
    </lineage>
</organism>
<proteinExistence type="predicted"/>
<sequence>MKIVVDVFALEKYVPHLIECFNSSKNMKSRCECIDLVEWMSRDGRGKRFVSLSAFVTGIWLGSASTTASATPKTTAKEQQVESVQGDDDVDMSSPPDEVEKKTSCPSQSIEDLLLRRVAELVEASSKEMVAAGSQAYKEDGNALKGLYEILTRPSVPSEVAFLHWYVNEIVLALCECLHVKLSRVCSGTRSSACCWNCARS</sequence>
<accession>A0ACC0WPR0</accession>
<dbReference type="Proteomes" id="UP001163321">
    <property type="component" value="Chromosome 10"/>
</dbReference>
<comment type="caution">
    <text evidence="1">The sequence shown here is derived from an EMBL/GenBank/DDBJ whole genome shotgun (WGS) entry which is preliminary data.</text>
</comment>
<protein>
    <submittedName>
        <fullName evidence="1">Uncharacterized protein</fullName>
    </submittedName>
</protein>
<dbReference type="EMBL" id="CM047589">
    <property type="protein sequence ID" value="KAI9919893.1"/>
    <property type="molecule type" value="Genomic_DNA"/>
</dbReference>
<evidence type="ECO:0000313" key="1">
    <source>
        <dbReference type="EMBL" id="KAI9919893.1"/>
    </source>
</evidence>